<proteinExistence type="predicted"/>
<accession>A0ABQ8AX17</accession>
<evidence type="ECO:0000313" key="1">
    <source>
        <dbReference type="EMBL" id="KAH0897090.1"/>
    </source>
</evidence>
<reference evidence="1 2" key="1">
    <citation type="submission" date="2021-05" db="EMBL/GenBank/DDBJ databases">
        <title>Genome Assembly of Synthetic Allotetraploid Brassica napus Reveals Homoeologous Exchanges between Subgenomes.</title>
        <authorList>
            <person name="Davis J.T."/>
        </authorList>
    </citation>
    <scope>NUCLEOTIDE SEQUENCE [LARGE SCALE GENOMIC DNA]</scope>
    <source>
        <strain evidence="2">cv. Da-Ae</strain>
        <tissue evidence="1">Seedling</tissue>
    </source>
</reference>
<dbReference type="Proteomes" id="UP000824890">
    <property type="component" value="Unassembled WGS sequence"/>
</dbReference>
<comment type="caution">
    <text evidence="1">The sequence shown here is derived from an EMBL/GenBank/DDBJ whole genome shotgun (WGS) entry which is preliminary data.</text>
</comment>
<gene>
    <name evidence="1" type="ORF">HID58_046658</name>
</gene>
<protein>
    <submittedName>
        <fullName evidence="1">Uncharacterized protein</fullName>
    </submittedName>
</protein>
<evidence type="ECO:0000313" key="2">
    <source>
        <dbReference type="Proteomes" id="UP000824890"/>
    </source>
</evidence>
<organism evidence="1 2">
    <name type="scientific">Brassica napus</name>
    <name type="common">Rape</name>
    <dbReference type="NCBI Taxonomy" id="3708"/>
    <lineage>
        <taxon>Eukaryota</taxon>
        <taxon>Viridiplantae</taxon>
        <taxon>Streptophyta</taxon>
        <taxon>Embryophyta</taxon>
        <taxon>Tracheophyta</taxon>
        <taxon>Spermatophyta</taxon>
        <taxon>Magnoliopsida</taxon>
        <taxon>eudicotyledons</taxon>
        <taxon>Gunneridae</taxon>
        <taxon>Pentapetalae</taxon>
        <taxon>rosids</taxon>
        <taxon>malvids</taxon>
        <taxon>Brassicales</taxon>
        <taxon>Brassicaceae</taxon>
        <taxon>Brassiceae</taxon>
        <taxon>Brassica</taxon>
    </lineage>
</organism>
<sequence length="150" mass="17674">MVVSMLREAIRFKFIVEFTATAEPSPEESFRFCKYESHVICQASSVLLVPTGYNAKNCENTNNHRRVREVQANTQDCRESQRDNIVWPRIETAEQTEKRDTILWLGYLERKRREAQEIVYDQQNMEGHRRIETELENSVSSCKENGKEIE</sequence>
<dbReference type="EMBL" id="JAGKQM010000012">
    <property type="protein sequence ID" value="KAH0897090.1"/>
    <property type="molecule type" value="Genomic_DNA"/>
</dbReference>
<name>A0ABQ8AX17_BRANA</name>
<keyword evidence="2" id="KW-1185">Reference proteome</keyword>